<dbReference type="EMBL" id="CCKQ01013735">
    <property type="protein sequence ID" value="CDW85438.1"/>
    <property type="molecule type" value="Genomic_DNA"/>
</dbReference>
<evidence type="ECO:0000313" key="1">
    <source>
        <dbReference type="EMBL" id="CDW85438.1"/>
    </source>
</evidence>
<dbReference type="InParanoid" id="A0A078AXD1"/>
<protein>
    <submittedName>
        <fullName evidence="1">Uncharacterized protein</fullName>
    </submittedName>
</protein>
<accession>A0A078AXD1</accession>
<keyword evidence="2" id="KW-1185">Reference proteome</keyword>
<name>A0A078AXD1_STYLE</name>
<evidence type="ECO:0000313" key="2">
    <source>
        <dbReference type="Proteomes" id="UP000039865"/>
    </source>
</evidence>
<gene>
    <name evidence="1" type="primary">Contig11705.g12520</name>
    <name evidence="1" type="ORF">STYLEM_14514</name>
</gene>
<organism evidence="1 2">
    <name type="scientific">Stylonychia lemnae</name>
    <name type="common">Ciliate</name>
    <dbReference type="NCBI Taxonomy" id="5949"/>
    <lineage>
        <taxon>Eukaryota</taxon>
        <taxon>Sar</taxon>
        <taxon>Alveolata</taxon>
        <taxon>Ciliophora</taxon>
        <taxon>Intramacronucleata</taxon>
        <taxon>Spirotrichea</taxon>
        <taxon>Stichotrichia</taxon>
        <taxon>Sporadotrichida</taxon>
        <taxon>Oxytrichidae</taxon>
        <taxon>Stylonychinae</taxon>
        <taxon>Stylonychia</taxon>
    </lineage>
</organism>
<proteinExistence type="predicted"/>
<sequence>MIFGVVIQVFQLGHQLQNPLYRPNQIQIEIGYEFGNYHYKSNIFEVSKSSNQEQVFNLLPDLVSGEYIRISLYGKPNVMWSKQRYIVLRYVGIQGLLHENITSKEILNMVALNDLELNALVKKVQ</sequence>
<dbReference type="OrthoDB" id="63379at2759"/>
<dbReference type="Proteomes" id="UP000039865">
    <property type="component" value="Unassembled WGS sequence"/>
</dbReference>
<dbReference type="AlphaFoldDB" id="A0A078AXD1"/>
<reference evidence="1 2" key="1">
    <citation type="submission" date="2014-06" db="EMBL/GenBank/DDBJ databases">
        <authorList>
            <person name="Swart Estienne"/>
        </authorList>
    </citation>
    <scope>NUCLEOTIDE SEQUENCE [LARGE SCALE GENOMIC DNA]</scope>
    <source>
        <strain evidence="1 2">130c</strain>
    </source>
</reference>